<dbReference type="AlphaFoldDB" id="A0A8H5MNX3"/>
<proteinExistence type="predicted"/>
<organism evidence="2 3">
    <name type="scientific">Fusarium mexicanum</name>
    <dbReference type="NCBI Taxonomy" id="751941"/>
    <lineage>
        <taxon>Eukaryota</taxon>
        <taxon>Fungi</taxon>
        <taxon>Dikarya</taxon>
        <taxon>Ascomycota</taxon>
        <taxon>Pezizomycotina</taxon>
        <taxon>Sordariomycetes</taxon>
        <taxon>Hypocreomycetidae</taxon>
        <taxon>Hypocreales</taxon>
        <taxon>Nectriaceae</taxon>
        <taxon>Fusarium</taxon>
        <taxon>Fusarium fujikuroi species complex</taxon>
    </lineage>
</organism>
<evidence type="ECO:0000256" key="1">
    <source>
        <dbReference type="SAM" id="MobiDB-lite"/>
    </source>
</evidence>
<accession>A0A8H5MNX3</accession>
<keyword evidence="3" id="KW-1185">Reference proteome</keyword>
<reference evidence="2 3" key="1">
    <citation type="submission" date="2020-05" db="EMBL/GenBank/DDBJ databases">
        <title>Identification and distribution of gene clusters putatively required for synthesis of sphingolipid metabolism inhibitors in phylogenetically diverse species of the filamentous fungus Fusarium.</title>
        <authorList>
            <person name="Kim H.-S."/>
            <person name="Busman M."/>
            <person name="Brown D.W."/>
            <person name="Divon H."/>
            <person name="Uhlig S."/>
            <person name="Proctor R.H."/>
        </authorList>
    </citation>
    <scope>NUCLEOTIDE SEQUENCE [LARGE SCALE GENOMIC DNA]</scope>
    <source>
        <strain evidence="2 3">NRRL 53147</strain>
    </source>
</reference>
<feature type="compositionally biased region" description="Polar residues" evidence="1">
    <location>
        <begin position="128"/>
        <end position="164"/>
    </location>
</feature>
<dbReference type="EMBL" id="JAAOAM010000293">
    <property type="protein sequence ID" value="KAF5534670.1"/>
    <property type="molecule type" value="Genomic_DNA"/>
</dbReference>
<sequence length="430" mass="46160">MFGTLVSNESGQEALDFIENPDPVAAVSRNIQVTKHVACMSCRSKKVRFRQRALGDGQDAKAADAFSPQTAESSRKSPTAVARCGADESAERNEASHGQTSELNDLHDKPSIDSDTGISGPLAEIVYTPTQHNSDGGIGSNTTENIASTSDITTSESSHSTNSDGPPCQFPGSLHTDTFLSSLLSPSHTENIVEMHLWEEIYSTNDCDMPWITNPSDGDTAAGPLAPKPPPRESSGGRGDCGAKTQPESESCSCLLSSITFLEKLACKSVSCESRIDLMLADIRNSMTTLAAFIACEKCAARAELTIVLAMSARKIGIICGRLANSYKHLRGLSSSDTKSDAPSYRHHFDRGASTIGPIDISVSTYSVDQREGLHLLQSLTSFQTIELQQHINTIKSRYPHQPNQGQARALTEAEDYIKSAQATISSYSP</sequence>
<name>A0A8H5MNX3_9HYPO</name>
<evidence type="ECO:0000313" key="3">
    <source>
        <dbReference type="Proteomes" id="UP000522262"/>
    </source>
</evidence>
<evidence type="ECO:0000313" key="2">
    <source>
        <dbReference type="EMBL" id="KAF5534670.1"/>
    </source>
</evidence>
<comment type="caution">
    <text evidence="2">The sequence shown here is derived from an EMBL/GenBank/DDBJ whole genome shotgun (WGS) entry which is preliminary data.</text>
</comment>
<feature type="region of interest" description="Disordered" evidence="1">
    <location>
        <begin position="53"/>
        <end position="172"/>
    </location>
</feature>
<gene>
    <name evidence="2" type="ORF">FMEXI_11183</name>
</gene>
<protein>
    <submittedName>
        <fullName evidence="2">C6 zinc finger domain-containing protein</fullName>
    </submittedName>
</protein>
<feature type="region of interest" description="Disordered" evidence="1">
    <location>
        <begin position="213"/>
        <end position="248"/>
    </location>
</feature>
<dbReference type="Proteomes" id="UP000522262">
    <property type="component" value="Unassembled WGS sequence"/>
</dbReference>
<feature type="compositionally biased region" description="Basic and acidic residues" evidence="1">
    <location>
        <begin position="85"/>
        <end position="95"/>
    </location>
</feature>